<evidence type="ECO:0000313" key="1">
    <source>
        <dbReference type="EMBL" id="KXT09578.1"/>
    </source>
</evidence>
<accession>A0A139I4C4</accession>
<name>A0A139I4C4_9PEZI</name>
<dbReference type="Proteomes" id="UP000073492">
    <property type="component" value="Unassembled WGS sequence"/>
</dbReference>
<keyword evidence="2" id="KW-1185">Reference proteome</keyword>
<dbReference type="AlphaFoldDB" id="A0A139I4C4"/>
<gene>
    <name evidence="1" type="ORF">AC579_718</name>
</gene>
<dbReference type="EMBL" id="LFZO01000325">
    <property type="protein sequence ID" value="KXT09578.1"/>
    <property type="molecule type" value="Genomic_DNA"/>
</dbReference>
<sequence>MTQFMSKMESKPDEYTKLTITAARIPSMSTPNMHLRIRNFSWYLVFSARQSLDLESIRTSFIIEKTYTQALSKEIRSTKVEK</sequence>
<evidence type="ECO:0000313" key="2">
    <source>
        <dbReference type="Proteomes" id="UP000073492"/>
    </source>
</evidence>
<comment type="caution">
    <text evidence="1">The sequence shown here is derived from an EMBL/GenBank/DDBJ whole genome shotgun (WGS) entry which is preliminary data.</text>
</comment>
<protein>
    <submittedName>
        <fullName evidence="1">Uncharacterized protein</fullName>
    </submittedName>
</protein>
<reference evidence="1 2" key="1">
    <citation type="submission" date="2015-07" db="EMBL/GenBank/DDBJ databases">
        <title>Comparative genomics of the Sigatoka disease complex on banana suggests a link between parallel evolutionary changes in Pseudocercospora fijiensis and Pseudocercospora eumusae and increased virulence on the banana host.</title>
        <authorList>
            <person name="Chang T.-C."/>
            <person name="Salvucci A."/>
            <person name="Crous P.W."/>
            <person name="Stergiopoulos I."/>
        </authorList>
    </citation>
    <scope>NUCLEOTIDE SEQUENCE [LARGE SCALE GENOMIC DNA]</scope>
    <source>
        <strain evidence="1 2">CBS 116634</strain>
    </source>
</reference>
<proteinExistence type="predicted"/>
<organism evidence="1 2">
    <name type="scientific">Pseudocercospora musae</name>
    <dbReference type="NCBI Taxonomy" id="113226"/>
    <lineage>
        <taxon>Eukaryota</taxon>
        <taxon>Fungi</taxon>
        <taxon>Dikarya</taxon>
        <taxon>Ascomycota</taxon>
        <taxon>Pezizomycotina</taxon>
        <taxon>Dothideomycetes</taxon>
        <taxon>Dothideomycetidae</taxon>
        <taxon>Mycosphaerellales</taxon>
        <taxon>Mycosphaerellaceae</taxon>
        <taxon>Pseudocercospora</taxon>
    </lineage>
</organism>